<protein>
    <recommendedName>
        <fullName evidence="3">Curli production assembly/transport component CsgG</fullName>
    </recommendedName>
</protein>
<organism evidence="1 2">
    <name type="scientific">Flavilitoribacter nigricans (strain ATCC 23147 / DSM 23189 / NBRC 102662 / NCIMB 1420 / SS-2)</name>
    <name type="common">Lewinella nigricans</name>
    <dbReference type="NCBI Taxonomy" id="1122177"/>
    <lineage>
        <taxon>Bacteria</taxon>
        <taxon>Pseudomonadati</taxon>
        <taxon>Bacteroidota</taxon>
        <taxon>Saprospiria</taxon>
        <taxon>Saprospirales</taxon>
        <taxon>Lewinellaceae</taxon>
        <taxon>Flavilitoribacter</taxon>
    </lineage>
</organism>
<dbReference type="Proteomes" id="UP000223913">
    <property type="component" value="Unassembled WGS sequence"/>
</dbReference>
<evidence type="ECO:0008006" key="3">
    <source>
        <dbReference type="Google" id="ProtNLM"/>
    </source>
</evidence>
<accession>A0A2D0MYN5</accession>
<dbReference type="EMBL" id="PDUD01000059">
    <property type="protein sequence ID" value="PHN01236.1"/>
    <property type="molecule type" value="Genomic_DNA"/>
</dbReference>
<evidence type="ECO:0000313" key="1">
    <source>
        <dbReference type="EMBL" id="PHN01236.1"/>
    </source>
</evidence>
<dbReference type="InterPro" id="IPR014094">
    <property type="entry name" value="LpoB"/>
</dbReference>
<reference evidence="1 2" key="1">
    <citation type="submission" date="2017-10" db="EMBL/GenBank/DDBJ databases">
        <title>The draft genome sequence of Lewinella nigricans NBRC 102662.</title>
        <authorList>
            <person name="Wang K."/>
        </authorList>
    </citation>
    <scope>NUCLEOTIDE SEQUENCE [LARGE SCALE GENOMIC DNA]</scope>
    <source>
        <strain evidence="1 2">NBRC 102662</strain>
    </source>
</reference>
<dbReference type="Gene3D" id="3.40.50.10610">
    <property type="entry name" value="ABC-type transport auxiliary lipoprotein component"/>
    <property type="match status" value="1"/>
</dbReference>
<evidence type="ECO:0000313" key="2">
    <source>
        <dbReference type="Proteomes" id="UP000223913"/>
    </source>
</evidence>
<sequence>MLRIGSYLFLLFLTFNVVGSAQTKVRKLPTASLVPFTYSEYASAQQADEAYRMVTQYVTSANRFRIIDRENQEAVMNELDRQKDGIYLNGYMVEQGRALGAKYLIIGHLLNADRGLQYATVQLAVVDVATGESLAVELLSPKGRNASTVTMATEESAEDANASSSASQITKDIVDGLIQIAFNKSLEKNVNDFLDEYFPLQFMITNLEVEEDAVIAVELFGYRFHQFKKNESFRVIEVIYRKNPDGSSGVQKKEIASLKVTSVEGDYAQCKVSKKEQEAFFEKKDIEGLAVIK</sequence>
<dbReference type="Pfam" id="PF13036">
    <property type="entry name" value="LpoB"/>
    <property type="match status" value="1"/>
</dbReference>
<gene>
    <name evidence="1" type="ORF">CRP01_38165</name>
</gene>
<keyword evidence="2" id="KW-1185">Reference proteome</keyword>
<name>A0A2D0MYN5_FLAN2</name>
<comment type="caution">
    <text evidence="1">The sequence shown here is derived from an EMBL/GenBank/DDBJ whole genome shotgun (WGS) entry which is preliminary data.</text>
</comment>
<proteinExistence type="predicted"/>
<dbReference type="AlphaFoldDB" id="A0A2D0MYN5"/>
<dbReference type="RefSeq" id="WP_143473727.1">
    <property type="nucleotide sequence ID" value="NZ_PDUD01000059.1"/>
</dbReference>